<dbReference type="RefSeq" id="XP_036367471.1">
    <property type="nucleotide sequence ID" value="XM_036511578.1"/>
</dbReference>
<dbReference type="Gene3D" id="2.30.29.30">
    <property type="entry name" value="Pleckstrin-homology domain (PH domain)/Phosphotyrosine-binding domain (PTB)"/>
    <property type="match status" value="1"/>
</dbReference>
<dbReference type="Proteomes" id="UP000515154">
    <property type="component" value="Linkage group LG20"/>
</dbReference>
<evidence type="ECO:0000256" key="3">
    <source>
        <dbReference type="ARBA" id="ARBA00022583"/>
    </source>
</evidence>
<feature type="region of interest" description="Disordered" evidence="5">
    <location>
        <begin position="185"/>
        <end position="208"/>
    </location>
</feature>
<dbReference type="SUPFAM" id="SSF50729">
    <property type="entry name" value="PH domain-like"/>
    <property type="match status" value="1"/>
</dbReference>
<dbReference type="PANTHER" id="PTHR12847">
    <property type="entry name" value="ATP-BINDING CASSETTE ABC TRANSPORTER-RELATED"/>
    <property type="match status" value="1"/>
</dbReference>
<comment type="similarity">
    <text evidence="1">Belongs to the NECAP family.</text>
</comment>
<dbReference type="InterPro" id="IPR012466">
    <property type="entry name" value="NECAP_PHear"/>
</dbReference>
<dbReference type="AlphaFoldDB" id="A0A7E6FI93"/>
<evidence type="ECO:0000259" key="6">
    <source>
        <dbReference type="Pfam" id="PF07933"/>
    </source>
</evidence>
<dbReference type="CDD" id="cd13228">
    <property type="entry name" value="PHear_NECAP"/>
    <property type="match status" value="1"/>
</dbReference>
<dbReference type="FunFam" id="2.30.29.30:FF:000064">
    <property type="entry name" value="Adaptin ear-binding coat-associated protein 1"/>
    <property type="match status" value="1"/>
</dbReference>
<protein>
    <submittedName>
        <fullName evidence="8">Adaptin ear-binding coat-associated protein 1 isoform X1</fullName>
    </submittedName>
</protein>
<reference evidence="8" key="1">
    <citation type="submission" date="2025-08" db="UniProtKB">
        <authorList>
            <consortium name="RefSeq"/>
        </authorList>
    </citation>
    <scope>IDENTIFICATION</scope>
</reference>
<keyword evidence="2" id="KW-0813">Transport</keyword>
<evidence type="ECO:0000256" key="1">
    <source>
        <dbReference type="ARBA" id="ARBA00007736"/>
    </source>
</evidence>
<dbReference type="GO" id="GO:0015031">
    <property type="term" value="P:protein transport"/>
    <property type="evidence" value="ECO:0007669"/>
    <property type="project" value="UniProtKB-KW"/>
</dbReference>
<evidence type="ECO:0000313" key="8">
    <source>
        <dbReference type="RefSeq" id="XP_036367471.1"/>
    </source>
</evidence>
<feature type="domain" description="NECAP PHear" evidence="6">
    <location>
        <begin position="26"/>
        <end position="182"/>
    </location>
</feature>
<organism evidence="7 8">
    <name type="scientific">Octopus sinensis</name>
    <name type="common">East Asian common octopus</name>
    <dbReference type="NCBI Taxonomy" id="2607531"/>
    <lineage>
        <taxon>Eukaryota</taxon>
        <taxon>Metazoa</taxon>
        <taxon>Spiralia</taxon>
        <taxon>Lophotrochozoa</taxon>
        <taxon>Mollusca</taxon>
        <taxon>Cephalopoda</taxon>
        <taxon>Coleoidea</taxon>
        <taxon>Octopodiformes</taxon>
        <taxon>Octopoda</taxon>
        <taxon>Incirrata</taxon>
        <taxon>Octopodidae</taxon>
        <taxon>Octopus</taxon>
    </lineage>
</organism>
<evidence type="ECO:0000256" key="2">
    <source>
        <dbReference type="ARBA" id="ARBA00022448"/>
    </source>
</evidence>
<proteinExistence type="inferred from homology"/>
<dbReference type="Pfam" id="PF07933">
    <property type="entry name" value="DUF1681"/>
    <property type="match status" value="1"/>
</dbReference>
<keyword evidence="3" id="KW-0254">Endocytosis</keyword>
<evidence type="ECO:0000313" key="7">
    <source>
        <dbReference type="Proteomes" id="UP000515154"/>
    </source>
</evidence>
<accession>A0A7E6FI93</accession>
<gene>
    <name evidence="8" type="primary">LOC115222531</name>
</gene>
<sequence length="317" mass="35120">MKVTVFYSCCCWYKRPHYQFNMAGEYESVICVKNEVFVFRIPPRSSNRGYRASDWKLDAPDWTGRLRVTYKGKELTLKLEDKVSGEEFAKCPVDAYPGLAIEPVMDSSRYFVIRIKEGERSAFIGIGFTDRSDSFDLNVALQDHFKWLKQEQEMEKMSKDLTSAPKLDLSLKEGQTMKLNIGVKRNESGTKQRSKGPATAGGLLPPPPGPNIKIMPSSGSQQISSSTNHTKATAIQGSHENIPNNKPSSVTAIEDLLCDLGTNNKFATDASTSRTDSSNKIISPLYNASGASNNTLVDSSWGDFTSSHSSASNWVQF</sequence>
<keyword evidence="4" id="KW-0653">Protein transport</keyword>
<keyword evidence="7" id="KW-1185">Reference proteome</keyword>
<dbReference type="GO" id="GO:0030125">
    <property type="term" value="C:clathrin vesicle coat"/>
    <property type="evidence" value="ECO:0007669"/>
    <property type="project" value="TreeGrafter"/>
</dbReference>
<dbReference type="PANTHER" id="PTHR12847:SF9">
    <property type="entry name" value="NECAP-LIKE PROTEIN CG9132"/>
    <property type="match status" value="1"/>
</dbReference>
<evidence type="ECO:0000256" key="4">
    <source>
        <dbReference type="ARBA" id="ARBA00022927"/>
    </source>
</evidence>
<evidence type="ECO:0000256" key="5">
    <source>
        <dbReference type="SAM" id="MobiDB-lite"/>
    </source>
</evidence>
<dbReference type="GO" id="GO:0006897">
    <property type="term" value="P:endocytosis"/>
    <property type="evidence" value="ECO:0007669"/>
    <property type="project" value="UniProtKB-KW"/>
</dbReference>
<name>A0A7E6FI93_9MOLL</name>
<dbReference type="InterPro" id="IPR011993">
    <property type="entry name" value="PH-like_dom_sf"/>
</dbReference>